<keyword evidence="3" id="KW-1185">Reference proteome</keyword>
<feature type="domain" description="Reverse transcriptase zinc-binding" evidence="1">
    <location>
        <begin position="55"/>
        <end position="146"/>
    </location>
</feature>
<protein>
    <recommendedName>
        <fullName evidence="1">Reverse transcriptase zinc-binding domain-containing protein</fullName>
    </recommendedName>
</protein>
<evidence type="ECO:0000259" key="1">
    <source>
        <dbReference type="Pfam" id="PF13966"/>
    </source>
</evidence>
<accession>A0A445FDI9</accession>
<comment type="caution">
    <text evidence="2">The sequence shown here is derived from an EMBL/GenBank/DDBJ whole genome shotgun (WGS) entry which is preliminary data.</text>
</comment>
<dbReference type="AlphaFoldDB" id="A0A445FDI9"/>
<dbReference type="InterPro" id="IPR026960">
    <property type="entry name" value="RVT-Znf"/>
</dbReference>
<proteinExistence type="predicted"/>
<reference evidence="2 3" key="1">
    <citation type="submission" date="2018-09" db="EMBL/GenBank/DDBJ databases">
        <title>A high-quality reference genome of wild soybean provides a powerful tool to mine soybean genomes.</title>
        <authorList>
            <person name="Xie M."/>
            <person name="Chung C.Y.L."/>
            <person name="Li M.-W."/>
            <person name="Wong F.-L."/>
            <person name="Chan T.-F."/>
            <person name="Lam H.-M."/>
        </authorList>
    </citation>
    <scope>NUCLEOTIDE SEQUENCE [LARGE SCALE GENOMIC DNA]</scope>
    <source>
        <strain evidence="3">cv. W05</strain>
        <tissue evidence="2">Hypocotyl of etiolated seedlings</tissue>
    </source>
</reference>
<dbReference type="Pfam" id="PF13966">
    <property type="entry name" value="zf-RVT"/>
    <property type="match status" value="1"/>
</dbReference>
<sequence length="245" mass="28619">MGCWRLDRWVWKLNWRRETFEWELLEQLQILLNSVQILSNELDSWVWQNCNSGKYSTNWAYKLLLEDDGMVIPSDIFSLAWRLRRIPNKVAFLLWRAFKDRLPTKDNLVRRNVIDHNADLLCCFCHLHGETAQHIFLTCPMIWQLWLQCHSWMLPSMSTILSASLESHFNQFSGLGRSKSATEFGQCGEARGDNGVSPSLALSTNRATILGRCCDRMVSATRWKGLGVHNYVLRKVWSVRVLHQH</sequence>
<dbReference type="Proteomes" id="UP000289340">
    <property type="component" value="Chromosome 19"/>
</dbReference>
<name>A0A445FDI9_GLYSO</name>
<organism evidence="2 3">
    <name type="scientific">Glycine soja</name>
    <name type="common">Wild soybean</name>
    <dbReference type="NCBI Taxonomy" id="3848"/>
    <lineage>
        <taxon>Eukaryota</taxon>
        <taxon>Viridiplantae</taxon>
        <taxon>Streptophyta</taxon>
        <taxon>Embryophyta</taxon>
        <taxon>Tracheophyta</taxon>
        <taxon>Spermatophyta</taxon>
        <taxon>Magnoliopsida</taxon>
        <taxon>eudicotyledons</taxon>
        <taxon>Gunneridae</taxon>
        <taxon>Pentapetalae</taxon>
        <taxon>rosids</taxon>
        <taxon>fabids</taxon>
        <taxon>Fabales</taxon>
        <taxon>Fabaceae</taxon>
        <taxon>Papilionoideae</taxon>
        <taxon>50 kb inversion clade</taxon>
        <taxon>NPAAA clade</taxon>
        <taxon>indigoferoid/millettioid clade</taxon>
        <taxon>Phaseoleae</taxon>
        <taxon>Glycine</taxon>
        <taxon>Glycine subgen. Soja</taxon>
    </lineage>
</organism>
<evidence type="ECO:0000313" key="3">
    <source>
        <dbReference type="Proteomes" id="UP000289340"/>
    </source>
</evidence>
<evidence type="ECO:0000313" key="2">
    <source>
        <dbReference type="EMBL" id="RZB46906.1"/>
    </source>
</evidence>
<gene>
    <name evidence="2" type="ORF">D0Y65_050795</name>
</gene>
<dbReference type="EMBL" id="QZWG01000019">
    <property type="protein sequence ID" value="RZB46906.1"/>
    <property type="molecule type" value="Genomic_DNA"/>
</dbReference>